<dbReference type="AlphaFoldDB" id="A0A6A2VD33"/>
<sequence length="48" mass="5694">MIVDQKSLVYYCNIDDLQSKAYDNKVLVILQDFYDEKCCKYFICSSIN</sequence>
<reference evidence="1 2" key="1">
    <citation type="submission" date="2019-09" db="EMBL/GenBank/DDBJ databases">
        <title>Characterization of the phylogenetic diversity of two novel species belonging to the genus Bifidobacterium: Bifidobacterium cebidarum sp. nov. and Bifidobacterium leontopitheci sp. nov.</title>
        <authorList>
            <person name="Lugli G.A."/>
            <person name="Duranti S."/>
            <person name="Milani C."/>
            <person name="Turroni F."/>
            <person name="Ventura M."/>
        </authorList>
    </citation>
    <scope>NUCLEOTIDE SEQUENCE [LARGE SCALE GENOMIC DNA]</scope>
    <source>
        <strain evidence="1 2">DSM 100238</strain>
    </source>
</reference>
<comment type="caution">
    <text evidence="1">The sequence shown here is derived from an EMBL/GenBank/DDBJ whole genome shotgun (WGS) entry which is preliminary data.</text>
</comment>
<organism evidence="1 2">
    <name type="scientific">Bifidobacterium apri</name>
    <dbReference type="NCBI Taxonomy" id="1769423"/>
    <lineage>
        <taxon>Bacteria</taxon>
        <taxon>Bacillati</taxon>
        <taxon>Actinomycetota</taxon>
        <taxon>Actinomycetes</taxon>
        <taxon>Bifidobacteriales</taxon>
        <taxon>Bifidobacteriaceae</taxon>
        <taxon>Bifidobacterium</taxon>
    </lineage>
</organism>
<dbReference type="Proteomes" id="UP000440041">
    <property type="component" value="Unassembled WGS sequence"/>
</dbReference>
<proteinExistence type="predicted"/>
<accession>A0A6A2VD33</accession>
<evidence type="ECO:0000313" key="2">
    <source>
        <dbReference type="Proteomes" id="UP000440041"/>
    </source>
</evidence>
<name>A0A6A2VD33_9BIFI</name>
<dbReference type="EMBL" id="WBSO01000033">
    <property type="protein sequence ID" value="KAB8290968.1"/>
    <property type="molecule type" value="Genomic_DNA"/>
</dbReference>
<keyword evidence="2" id="KW-1185">Reference proteome</keyword>
<protein>
    <submittedName>
        <fullName evidence="1">Uncharacterized protein</fullName>
    </submittedName>
</protein>
<evidence type="ECO:0000313" key="1">
    <source>
        <dbReference type="EMBL" id="KAB8290968.1"/>
    </source>
</evidence>
<gene>
    <name evidence="1" type="ORF">DSM100238_1855</name>
</gene>